<keyword evidence="2" id="KW-1185">Reference proteome</keyword>
<comment type="caution">
    <text evidence="1">The sequence shown here is derived from an EMBL/GenBank/DDBJ whole genome shotgun (WGS) entry which is preliminary data.</text>
</comment>
<reference evidence="1 2" key="2">
    <citation type="submission" date="2024-11" db="EMBL/GenBank/DDBJ databases">
        <title>Using genomics to understand microbial adaptation to soil warming.</title>
        <authorList>
            <person name="Deangelis K.M. PhD."/>
        </authorList>
    </citation>
    <scope>NUCLEOTIDE SEQUENCE [LARGE SCALE GENOMIC DNA]</scope>
    <source>
        <strain evidence="1 2">GAS97</strain>
    </source>
</reference>
<evidence type="ECO:0000313" key="1">
    <source>
        <dbReference type="EMBL" id="MFK4440599.1"/>
    </source>
</evidence>
<accession>A0ABW8MAC1</accession>
<reference evidence="1 2" key="1">
    <citation type="submission" date="2024-10" db="EMBL/GenBank/DDBJ databases">
        <authorList>
            <person name="Deangelis K."/>
            <person name="Huntemann M."/>
            <person name="Clum A."/>
            <person name="Wang J."/>
            <person name="Palaniappan K."/>
            <person name="Ritter S."/>
            <person name="Chen I.-M."/>
            <person name="Stamatis D."/>
            <person name="Reddy T."/>
            <person name="O'Malley R."/>
            <person name="Daum C."/>
            <person name="Ng V."/>
            <person name="Ivanova N."/>
            <person name="Kyrpides N."/>
            <person name="Woyke T."/>
        </authorList>
    </citation>
    <scope>NUCLEOTIDE SEQUENCE [LARGE SCALE GENOMIC DNA]</scope>
    <source>
        <strain evidence="1 2">GAS97</strain>
    </source>
</reference>
<proteinExistence type="predicted"/>
<gene>
    <name evidence="1" type="ORF">ABH943_000605</name>
</gene>
<name>A0ABW8MAC1_9BURK</name>
<sequence length="29" mass="3246">MICVKPKERLLNATSKESGLHFTKANVVM</sequence>
<organism evidence="1 2">
    <name type="scientific">Caballeronia udeis</name>
    <dbReference type="NCBI Taxonomy" id="1232866"/>
    <lineage>
        <taxon>Bacteria</taxon>
        <taxon>Pseudomonadati</taxon>
        <taxon>Pseudomonadota</taxon>
        <taxon>Betaproteobacteria</taxon>
        <taxon>Burkholderiales</taxon>
        <taxon>Burkholderiaceae</taxon>
        <taxon>Caballeronia</taxon>
    </lineage>
</organism>
<dbReference type="Proteomes" id="UP001620514">
    <property type="component" value="Unassembled WGS sequence"/>
</dbReference>
<protein>
    <submittedName>
        <fullName evidence="1">Uncharacterized protein</fullName>
    </submittedName>
</protein>
<evidence type="ECO:0000313" key="2">
    <source>
        <dbReference type="Proteomes" id="UP001620514"/>
    </source>
</evidence>
<dbReference type="EMBL" id="JBIYDN010000002">
    <property type="protein sequence ID" value="MFK4440599.1"/>
    <property type="molecule type" value="Genomic_DNA"/>
</dbReference>